<reference evidence="2" key="1">
    <citation type="submission" date="2021-02" db="EMBL/GenBank/DDBJ databases">
        <authorList>
            <person name="Nowell W R."/>
        </authorList>
    </citation>
    <scope>NUCLEOTIDE SEQUENCE</scope>
</reference>
<dbReference type="GO" id="GO:0007165">
    <property type="term" value="P:signal transduction"/>
    <property type="evidence" value="ECO:0007669"/>
    <property type="project" value="InterPro"/>
</dbReference>
<organism evidence="2 4">
    <name type="scientific">Adineta steineri</name>
    <dbReference type="NCBI Taxonomy" id="433720"/>
    <lineage>
        <taxon>Eukaryota</taxon>
        <taxon>Metazoa</taxon>
        <taxon>Spiralia</taxon>
        <taxon>Gnathifera</taxon>
        <taxon>Rotifera</taxon>
        <taxon>Eurotatoria</taxon>
        <taxon>Bdelloidea</taxon>
        <taxon>Adinetida</taxon>
        <taxon>Adinetidae</taxon>
        <taxon>Adineta</taxon>
    </lineage>
</organism>
<protein>
    <recommendedName>
        <fullName evidence="1">Death domain-containing protein</fullName>
    </recommendedName>
</protein>
<feature type="domain" description="Death" evidence="1">
    <location>
        <begin position="246"/>
        <end position="313"/>
    </location>
</feature>
<dbReference type="PROSITE" id="PS50017">
    <property type="entry name" value="DEATH_DOMAIN"/>
    <property type="match status" value="1"/>
</dbReference>
<accession>A0A813RPP2</accession>
<dbReference type="SUPFAM" id="SSF47473">
    <property type="entry name" value="EF-hand"/>
    <property type="match status" value="1"/>
</dbReference>
<comment type="caution">
    <text evidence="2">The sequence shown here is derived from an EMBL/GenBank/DDBJ whole genome shotgun (WGS) entry which is preliminary data.</text>
</comment>
<dbReference type="CDD" id="cd01670">
    <property type="entry name" value="Death"/>
    <property type="match status" value="1"/>
</dbReference>
<evidence type="ECO:0000313" key="3">
    <source>
        <dbReference type="EMBL" id="CAF0810698.1"/>
    </source>
</evidence>
<sequence length="313" mass="35800">MGAALNNIPVEKIDELGNITPNRAEWLTSHADASDLSAVEVERLWNRFRNLTGSNNKATLQPDTDALPEELGNDVFVKNLLNHFPRLKTDDSAISFGYFISVMKWFDEVKLHRKLEAIFLYLNNGDPINAVFLAKLLKHMYPNKNSTQVKELSEEIMRDLGTVETGRLNQQEFVDGVLKFISREELEDILEFHIIPPDVLEEIDKLPGLPLPPISTHDHDTADDVGINLVNDDQTKQIAVQLAKKNWRKLALALGFLEYDIEAYKVQNKYNDAATIYELLELWRDQESTMATTTRLKEYLRQCGFETVTKVLK</sequence>
<dbReference type="EMBL" id="CAJNOM010000012">
    <property type="protein sequence ID" value="CAF0785025.1"/>
    <property type="molecule type" value="Genomic_DNA"/>
</dbReference>
<proteinExistence type="predicted"/>
<gene>
    <name evidence="3" type="ORF">BJG266_LOCUS5718</name>
    <name evidence="2" type="ORF">QVE165_LOCUS3375</name>
</gene>
<dbReference type="InterPro" id="IPR011992">
    <property type="entry name" value="EF-hand-dom_pair"/>
</dbReference>
<dbReference type="OrthoDB" id="20872at2759"/>
<dbReference type="Pfam" id="PF00531">
    <property type="entry name" value="Death"/>
    <property type="match status" value="1"/>
</dbReference>
<evidence type="ECO:0000313" key="4">
    <source>
        <dbReference type="Proteomes" id="UP000663832"/>
    </source>
</evidence>
<name>A0A813RPP2_9BILA</name>
<dbReference type="SUPFAM" id="SSF47986">
    <property type="entry name" value="DEATH domain"/>
    <property type="match status" value="1"/>
</dbReference>
<evidence type="ECO:0000313" key="2">
    <source>
        <dbReference type="EMBL" id="CAF0785025.1"/>
    </source>
</evidence>
<evidence type="ECO:0000259" key="1">
    <source>
        <dbReference type="PROSITE" id="PS50017"/>
    </source>
</evidence>
<keyword evidence="4" id="KW-1185">Reference proteome</keyword>
<dbReference type="AlphaFoldDB" id="A0A813RPP2"/>
<dbReference type="Gene3D" id="1.10.533.10">
    <property type="entry name" value="Death Domain, Fas"/>
    <property type="match status" value="1"/>
</dbReference>
<dbReference type="InterPro" id="IPR011029">
    <property type="entry name" value="DEATH-like_dom_sf"/>
</dbReference>
<dbReference type="Proteomes" id="UP000663877">
    <property type="component" value="Unassembled WGS sequence"/>
</dbReference>
<dbReference type="Gene3D" id="1.10.238.10">
    <property type="entry name" value="EF-hand"/>
    <property type="match status" value="1"/>
</dbReference>
<dbReference type="InterPro" id="IPR000488">
    <property type="entry name" value="Death_dom"/>
</dbReference>
<dbReference type="Proteomes" id="UP000663832">
    <property type="component" value="Unassembled WGS sequence"/>
</dbReference>
<dbReference type="EMBL" id="CAJNOI010000015">
    <property type="protein sequence ID" value="CAF0810698.1"/>
    <property type="molecule type" value="Genomic_DNA"/>
</dbReference>